<feature type="non-terminal residue" evidence="1">
    <location>
        <position position="32"/>
    </location>
</feature>
<name>A0A0V0YTY7_TRISP</name>
<dbReference type="EMBL" id="JYDH01005332">
    <property type="protein sequence ID" value="KRY03258.1"/>
    <property type="molecule type" value="Genomic_DNA"/>
</dbReference>
<comment type="caution">
    <text evidence="1">The sequence shown here is derived from an EMBL/GenBank/DDBJ whole genome shotgun (WGS) entry which is preliminary data.</text>
</comment>
<evidence type="ECO:0000313" key="1">
    <source>
        <dbReference type="EMBL" id="KRY03258.1"/>
    </source>
</evidence>
<sequence>MNSIEFNDMIVFRKYQTYSEHTIRQSGVNKYW</sequence>
<dbReference type="InParanoid" id="A0A0V0YTY7"/>
<proteinExistence type="predicted"/>
<keyword evidence="2" id="KW-1185">Reference proteome</keyword>
<accession>A0A0V0YTY7</accession>
<organism evidence="1 2">
    <name type="scientific">Trichinella spiralis</name>
    <name type="common">Trichina worm</name>
    <dbReference type="NCBI Taxonomy" id="6334"/>
    <lineage>
        <taxon>Eukaryota</taxon>
        <taxon>Metazoa</taxon>
        <taxon>Ecdysozoa</taxon>
        <taxon>Nematoda</taxon>
        <taxon>Enoplea</taxon>
        <taxon>Dorylaimia</taxon>
        <taxon>Trichinellida</taxon>
        <taxon>Trichinellidae</taxon>
        <taxon>Trichinella</taxon>
    </lineage>
</organism>
<dbReference type="AlphaFoldDB" id="A0A0V0YTY7"/>
<gene>
    <name evidence="1" type="ORF">T01_7889</name>
</gene>
<reference evidence="1 2" key="1">
    <citation type="submission" date="2015-01" db="EMBL/GenBank/DDBJ databases">
        <title>Evolution of Trichinella species and genotypes.</title>
        <authorList>
            <person name="Korhonen P.K."/>
            <person name="Edoardo P."/>
            <person name="Giuseppe L.R."/>
            <person name="Gasser R.B."/>
        </authorList>
    </citation>
    <scope>NUCLEOTIDE SEQUENCE [LARGE SCALE GENOMIC DNA]</scope>
    <source>
        <strain evidence="1">ISS3</strain>
    </source>
</reference>
<evidence type="ECO:0000313" key="2">
    <source>
        <dbReference type="Proteomes" id="UP000054776"/>
    </source>
</evidence>
<dbReference type="Proteomes" id="UP000054776">
    <property type="component" value="Unassembled WGS sequence"/>
</dbReference>
<protein>
    <submittedName>
        <fullName evidence="1">Uncharacterized protein</fullName>
    </submittedName>
</protein>